<evidence type="ECO:0000256" key="4">
    <source>
        <dbReference type="ARBA" id="ARBA00014130"/>
    </source>
</evidence>
<organism evidence="12 13">
    <name type="scientific">Albula glossodonta</name>
    <name type="common">roundjaw bonefish</name>
    <dbReference type="NCBI Taxonomy" id="121402"/>
    <lineage>
        <taxon>Eukaryota</taxon>
        <taxon>Metazoa</taxon>
        <taxon>Chordata</taxon>
        <taxon>Craniata</taxon>
        <taxon>Vertebrata</taxon>
        <taxon>Euteleostomi</taxon>
        <taxon>Actinopterygii</taxon>
        <taxon>Neopterygii</taxon>
        <taxon>Teleostei</taxon>
        <taxon>Albuliformes</taxon>
        <taxon>Albulidae</taxon>
        <taxon>Albula</taxon>
    </lineage>
</organism>
<keyword evidence="7 10" id="KW-0175">Coiled coil</keyword>
<proteinExistence type="inferred from homology"/>
<dbReference type="PANTHER" id="PTHR21470">
    <property type="entry name" value="RAB6-INTERACTING PROTEIN GORAB"/>
    <property type="match status" value="1"/>
</dbReference>
<feature type="region of interest" description="Disordered" evidence="11">
    <location>
        <begin position="284"/>
        <end position="356"/>
    </location>
</feature>
<evidence type="ECO:0000256" key="10">
    <source>
        <dbReference type="SAM" id="Coils"/>
    </source>
</evidence>
<evidence type="ECO:0000256" key="11">
    <source>
        <dbReference type="SAM" id="MobiDB-lite"/>
    </source>
</evidence>
<evidence type="ECO:0000256" key="3">
    <source>
        <dbReference type="ARBA" id="ARBA00005599"/>
    </source>
</evidence>
<evidence type="ECO:0000256" key="6">
    <source>
        <dbReference type="ARBA" id="ARBA00023034"/>
    </source>
</evidence>
<dbReference type="AlphaFoldDB" id="A0A8T2NF96"/>
<feature type="compositionally biased region" description="Basic and acidic residues" evidence="11">
    <location>
        <begin position="284"/>
        <end position="294"/>
    </location>
</feature>
<evidence type="ECO:0000256" key="5">
    <source>
        <dbReference type="ARBA" id="ARBA00022490"/>
    </source>
</evidence>
<keyword evidence="5" id="KW-0963">Cytoplasm</keyword>
<evidence type="ECO:0000313" key="12">
    <source>
        <dbReference type="EMBL" id="KAG9338426.1"/>
    </source>
</evidence>
<evidence type="ECO:0000256" key="9">
    <source>
        <dbReference type="ARBA" id="ARBA00033032"/>
    </source>
</evidence>
<evidence type="ECO:0000256" key="1">
    <source>
        <dbReference type="ARBA" id="ARBA00004496"/>
    </source>
</evidence>
<comment type="subcellular location">
    <subcellularLocation>
        <location evidence="1">Cytoplasm</location>
    </subcellularLocation>
    <subcellularLocation>
        <location evidence="2">Golgi apparatus</location>
    </subcellularLocation>
</comment>
<reference evidence="12" key="1">
    <citation type="thesis" date="2021" institute="BYU ScholarsArchive" country="Provo, UT, USA">
        <title>Applications of and Algorithms for Genome Assembly and Genomic Analyses with an Emphasis on Marine Teleosts.</title>
        <authorList>
            <person name="Pickett B.D."/>
        </authorList>
    </citation>
    <scope>NUCLEOTIDE SEQUENCE</scope>
    <source>
        <strain evidence="12">HI-2016</strain>
    </source>
</reference>
<evidence type="ECO:0000256" key="7">
    <source>
        <dbReference type="ARBA" id="ARBA00023054"/>
    </source>
</evidence>
<dbReference type="GO" id="GO:1905515">
    <property type="term" value="P:non-motile cilium assembly"/>
    <property type="evidence" value="ECO:0007669"/>
    <property type="project" value="TreeGrafter"/>
</dbReference>
<keyword evidence="13" id="KW-1185">Reference proteome</keyword>
<keyword evidence="6" id="KW-0333">Golgi apparatus</keyword>
<feature type="region of interest" description="Disordered" evidence="11">
    <location>
        <begin position="71"/>
        <end position="112"/>
    </location>
</feature>
<evidence type="ECO:0000256" key="8">
    <source>
        <dbReference type="ARBA" id="ARBA00032512"/>
    </source>
</evidence>
<accession>A0A8T2NF96</accession>
<sequence>MAGWAGFSDDELRRMQQKATADPVGPGAVSSRGRRPAPTNRSRQQLQMERALKATVQKQVSGSLPPELCLIKSEVQAPNDVTPSPPENNKTASRATQDDPATLVPQTEPDIEMTPVAKELEKQEVELREKTRLELLQQEQRMMEEKNKRKKALLSKTLAEKSKRTQAEAVKLKRIQAELHALDNMVSNDIGILRGRIEQASWDYSTARKRYDKAELEFVAAKLDLHKKAGLKEQLTEHLCSIIQQNELRKARKLEELMQRLDLQPDEESLELEIQVEHMLREQEEAERKQEAGRAIEVGKGVGPDTVEGGCHGAEGELGESPHPDLEPKRNEQCSDVKDSVPPSEPLANDTPGSDA</sequence>
<protein>
    <recommendedName>
        <fullName evidence="4">RAB6-interacting golgin</fullName>
    </recommendedName>
    <alternativeName>
        <fullName evidence="9">N-terminal kinase-like-binding protein 1</fullName>
    </alternativeName>
    <alternativeName>
        <fullName evidence="8">SCY1-like 1-binding protein 1</fullName>
    </alternativeName>
</protein>
<feature type="compositionally biased region" description="Basic and acidic residues" evidence="11">
    <location>
        <begin position="320"/>
        <end position="339"/>
    </location>
</feature>
<dbReference type="EMBL" id="JAFBMS010000067">
    <property type="protein sequence ID" value="KAG9338426.1"/>
    <property type="molecule type" value="Genomic_DNA"/>
</dbReference>
<evidence type="ECO:0000256" key="2">
    <source>
        <dbReference type="ARBA" id="ARBA00004555"/>
    </source>
</evidence>
<feature type="coiled-coil region" evidence="10">
    <location>
        <begin position="128"/>
        <end position="156"/>
    </location>
</feature>
<name>A0A8T2NF96_9TELE</name>
<dbReference type="OrthoDB" id="9909311at2759"/>
<feature type="region of interest" description="Disordered" evidence="11">
    <location>
        <begin position="1"/>
        <end position="49"/>
    </location>
</feature>
<gene>
    <name evidence="12" type="ORF">JZ751_025830</name>
</gene>
<feature type="compositionally biased region" description="Polar residues" evidence="11">
    <location>
        <begin position="79"/>
        <end position="95"/>
    </location>
</feature>
<comment type="caution">
    <text evidence="12">The sequence shown here is derived from an EMBL/GenBank/DDBJ whole genome shotgun (WGS) entry which is preliminary data.</text>
</comment>
<dbReference type="Proteomes" id="UP000824540">
    <property type="component" value="Unassembled WGS sequence"/>
</dbReference>
<dbReference type="GO" id="GO:0005794">
    <property type="term" value="C:Golgi apparatus"/>
    <property type="evidence" value="ECO:0007669"/>
    <property type="project" value="UniProtKB-SubCell"/>
</dbReference>
<comment type="similarity">
    <text evidence="3">Belongs to the GORAB family.</text>
</comment>
<dbReference type="PANTHER" id="PTHR21470:SF2">
    <property type="entry name" value="RAB6-INTERACTING GOLGIN"/>
    <property type="match status" value="1"/>
</dbReference>
<dbReference type="InterPro" id="IPR007033">
    <property type="entry name" value="GORAB"/>
</dbReference>
<evidence type="ECO:0000313" key="13">
    <source>
        <dbReference type="Proteomes" id="UP000824540"/>
    </source>
</evidence>